<dbReference type="SUPFAM" id="SSF52518">
    <property type="entry name" value="Thiamin diphosphate-binding fold (THDP-binding)"/>
    <property type="match status" value="1"/>
</dbReference>
<dbReference type="InterPro" id="IPR012001">
    <property type="entry name" value="Thiamin_PyroP_enz_TPP-bd_dom"/>
</dbReference>
<dbReference type="STRING" id="1810919.A0A3D8SJV7"/>
<keyword evidence="6" id="KW-0786">Thiamine pyrophosphate</keyword>
<dbReference type="CDD" id="cd07038">
    <property type="entry name" value="TPP_PYR_PDC_IPDC_like"/>
    <property type="match status" value="1"/>
</dbReference>
<evidence type="ECO:0000256" key="5">
    <source>
        <dbReference type="ARBA" id="ARBA00022842"/>
    </source>
</evidence>
<dbReference type="InterPro" id="IPR029035">
    <property type="entry name" value="DHS-like_NAD/FAD-binding_dom"/>
</dbReference>
<dbReference type="InterPro" id="IPR012000">
    <property type="entry name" value="Thiamin_PyroP_enz_cen_dom"/>
</dbReference>
<dbReference type="SUPFAM" id="SSF52467">
    <property type="entry name" value="DHS-like NAD/FAD-binding domain"/>
    <property type="match status" value="1"/>
</dbReference>
<dbReference type="GO" id="GO:0000949">
    <property type="term" value="P:aromatic amino acid family catabolic process to alcohol via Ehrlich pathway"/>
    <property type="evidence" value="ECO:0007669"/>
    <property type="project" value="TreeGrafter"/>
</dbReference>
<evidence type="ECO:0000256" key="7">
    <source>
        <dbReference type="ARBA" id="ARBA00023239"/>
    </source>
</evidence>
<evidence type="ECO:0000256" key="3">
    <source>
        <dbReference type="ARBA" id="ARBA00022723"/>
    </source>
</evidence>
<evidence type="ECO:0000256" key="2">
    <source>
        <dbReference type="ARBA" id="ARBA00007812"/>
    </source>
</evidence>
<name>A0A3D8SJV7_9EURO</name>
<dbReference type="PANTHER" id="PTHR43452">
    <property type="entry name" value="PYRUVATE DECARBOXYLASE"/>
    <property type="match status" value="1"/>
</dbReference>
<evidence type="ECO:0000313" key="10">
    <source>
        <dbReference type="EMBL" id="RDW86629.1"/>
    </source>
</evidence>
<organism evidence="10 11">
    <name type="scientific">Aspergillus mulundensis</name>
    <dbReference type="NCBI Taxonomy" id="1810919"/>
    <lineage>
        <taxon>Eukaryota</taxon>
        <taxon>Fungi</taxon>
        <taxon>Dikarya</taxon>
        <taxon>Ascomycota</taxon>
        <taxon>Pezizomycotina</taxon>
        <taxon>Eurotiomycetes</taxon>
        <taxon>Eurotiomycetidae</taxon>
        <taxon>Eurotiales</taxon>
        <taxon>Aspergillaceae</taxon>
        <taxon>Aspergillus</taxon>
        <taxon>Aspergillus subgen. Nidulantes</taxon>
    </lineage>
</organism>
<keyword evidence="5" id="KW-0460">Magnesium</keyword>
<dbReference type="GO" id="GO:0005634">
    <property type="term" value="C:nucleus"/>
    <property type="evidence" value="ECO:0007669"/>
    <property type="project" value="TreeGrafter"/>
</dbReference>
<dbReference type="GO" id="GO:0000287">
    <property type="term" value="F:magnesium ion binding"/>
    <property type="evidence" value="ECO:0007669"/>
    <property type="project" value="InterPro"/>
</dbReference>
<keyword evidence="11" id="KW-1185">Reference proteome</keyword>
<dbReference type="OrthoDB" id="308383at2759"/>
<feature type="domain" description="Thiamine pyrophosphate enzyme N-terminal TPP-binding" evidence="9">
    <location>
        <begin position="12"/>
        <end position="120"/>
    </location>
</feature>
<dbReference type="GO" id="GO:0030976">
    <property type="term" value="F:thiamine pyrophosphate binding"/>
    <property type="evidence" value="ECO:0007669"/>
    <property type="project" value="InterPro"/>
</dbReference>
<dbReference type="Proteomes" id="UP000256690">
    <property type="component" value="Unassembled WGS sequence"/>
</dbReference>
<dbReference type="PANTHER" id="PTHR43452:SF3">
    <property type="entry name" value="TRANSAMINATED AMINO ACID DECARBOXYLASE"/>
    <property type="match status" value="1"/>
</dbReference>
<gene>
    <name evidence="10" type="ORF">DSM5745_03271</name>
</gene>
<evidence type="ECO:0000259" key="8">
    <source>
        <dbReference type="Pfam" id="PF00205"/>
    </source>
</evidence>
<dbReference type="Gene3D" id="3.40.50.1220">
    <property type="entry name" value="TPP-binding domain"/>
    <property type="match status" value="1"/>
</dbReference>
<dbReference type="GO" id="GO:0004737">
    <property type="term" value="F:pyruvate decarboxylase activity"/>
    <property type="evidence" value="ECO:0007669"/>
    <property type="project" value="TreeGrafter"/>
</dbReference>
<dbReference type="Gene3D" id="3.40.50.970">
    <property type="match status" value="1"/>
</dbReference>
<dbReference type="GeneID" id="38113641"/>
<dbReference type="FunFam" id="3.40.50.970:FF:000019">
    <property type="entry name" value="Pyruvate decarboxylase isozyme"/>
    <property type="match status" value="1"/>
</dbReference>
<protein>
    <recommendedName>
        <fullName evidence="12">Pyruvate decarboxylase</fullName>
    </recommendedName>
</protein>
<comment type="caution">
    <text evidence="10">The sequence shown here is derived from an EMBL/GenBank/DDBJ whole genome shotgun (WGS) entry which is preliminary data.</text>
</comment>
<evidence type="ECO:0000256" key="6">
    <source>
        <dbReference type="ARBA" id="ARBA00023052"/>
    </source>
</evidence>
<dbReference type="AlphaFoldDB" id="A0A3D8SJV7"/>
<proteinExistence type="inferred from homology"/>
<evidence type="ECO:0000256" key="4">
    <source>
        <dbReference type="ARBA" id="ARBA00022793"/>
    </source>
</evidence>
<dbReference type="RefSeq" id="XP_026606153.1">
    <property type="nucleotide sequence ID" value="XM_026745287.1"/>
</dbReference>
<dbReference type="GO" id="GO:0005829">
    <property type="term" value="C:cytosol"/>
    <property type="evidence" value="ECO:0007669"/>
    <property type="project" value="TreeGrafter"/>
</dbReference>
<dbReference type="InterPro" id="IPR047213">
    <property type="entry name" value="TPP_PYR_PDC_IPDC-like"/>
</dbReference>
<keyword evidence="7" id="KW-0456">Lyase</keyword>
<keyword evidence="3" id="KW-0479">Metal-binding</keyword>
<evidence type="ECO:0008006" key="12">
    <source>
        <dbReference type="Google" id="ProtNLM"/>
    </source>
</evidence>
<comment type="similarity">
    <text evidence="2">Belongs to the TPP enzyme family.</text>
</comment>
<dbReference type="EMBL" id="PVWQ01000003">
    <property type="protein sequence ID" value="RDW86629.1"/>
    <property type="molecule type" value="Genomic_DNA"/>
</dbReference>
<dbReference type="Pfam" id="PF02776">
    <property type="entry name" value="TPP_enzyme_N"/>
    <property type="match status" value="1"/>
</dbReference>
<dbReference type="Pfam" id="PF00205">
    <property type="entry name" value="TPP_enzyme_M"/>
    <property type="match status" value="1"/>
</dbReference>
<feature type="domain" description="Thiamine pyrophosphate enzyme central" evidence="8">
    <location>
        <begin position="209"/>
        <end position="339"/>
    </location>
</feature>
<evidence type="ECO:0000256" key="1">
    <source>
        <dbReference type="ARBA" id="ARBA00001964"/>
    </source>
</evidence>
<accession>A0A3D8SJV7</accession>
<evidence type="ECO:0000313" key="11">
    <source>
        <dbReference type="Proteomes" id="UP000256690"/>
    </source>
</evidence>
<keyword evidence="4" id="KW-0210">Decarboxylase</keyword>
<sequence length="350" mass="37850">MGSSRDTSTMPLAAYLWQRIRQLGVQSIMGVPGDMNLELLDYIDQVEGLSWVGNANELNAAYAADGYSRVKGCPGVLVTTMGVGELSAINGVAGAFTEHVKVIHIVGTTGTRAQKARAMIHHCLGPDPDHRVYAKISESVRAAHCWLDDAESAPGEVDRVLRECYIHSLPVYIFVPMDFVHVPIPASLLDQPVDLNPRTDNEACISAIHAVISKLSTCSAPRIIVDALVHRLRAADAMNRLLDLLALPTFTTPMGKSIVPEDKPYFCGVYSGQVSLPGVADAVERDSDLVIDVGFVHSDSNTGGHSRTPLRRAQSILVAAAYVQVGHARYENVHLVECTTPLLSTQRAHD</sequence>
<evidence type="ECO:0000259" key="9">
    <source>
        <dbReference type="Pfam" id="PF02776"/>
    </source>
</evidence>
<reference evidence="10 11" key="1">
    <citation type="journal article" date="2018" name="IMA Fungus">
        <title>IMA Genome-F 9: Draft genome sequence of Annulohypoxylon stygium, Aspergillus mulundensis, Berkeleyomyces basicola (syn. Thielaviopsis basicola), Ceratocystis smalleyi, two Cercospora beticola strains, Coleophoma cylindrospora, Fusarium fracticaudum, Phialophora cf. hyalina, and Morchella septimelata.</title>
        <authorList>
            <person name="Wingfield B.D."/>
            <person name="Bills G.F."/>
            <person name="Dong Y."/>
            <person name="Huang W."/>
            <person name="Nel W.J."/>
            <person name="Swalarsk-Parry B.S."/>
            <person name="Vaghefi N."/>
            <person name="Wilken P.M."/>
            <person name="An Z."/>
            <person name="de Beer Z.W."/>
            <person name="De Vos L."/>
            <person name="Chen L."/>
            <person name="Duong T.A."/>
            <person name="Gao Y."/>
            <person name="Hammerbacher A."/>
            <person name="Kikkert J.R."/>
            <person name="Li Y."/>
            <person name="Li H."/>
            <person name="Li K."/>
            <person name="Li Q."/>
            <person name="Liu X."/>
            <person name="Ma X."/>
            <person name="Naidoo K."/>
            <person name="Pethybridge S.J."/>
            <person name="Sun J."/>
            <person name="Steenkamp E.T."/>
            <person name="van der Nest M.A."/>
            <person name="van Wyk S."/>
            <person name="Wingfield M.J."/>
            <person name="Xiong C."/>
            <person name="Yue Q."/>
            <person name="Zhang X."/>
        </authorList>
    </citation>
    <scope>NUCLEOTIDE SEQUENCE [LARGE SCALE GENOMIC DNA]</scope>
    <source>
        <strain evidence="10 11">DSM 5745</strain>
    </source>
</reference>
<comment type="cofactor">
    <cofactor evidence="1">
        <name>thiamine diphosphate</name>
        <dbReference type="ChEBI" id="CHEBI:58937"/>
    </cofactor>
</comment>
<dbReference type="InterPro" id="IPR012110">
    <property type="entry name" value="PDC/IPDC-like"/>
</dbReference>
<dbReference type="InterPro" id="IPR029061">
    <property type="entry name" value="THDP-binding"/>
</dbReference>